<keyword evidence="3" id="KW-0378">Hydrolase</keyword>
<dbReference type="Gene3D" id="2.40.10.120">
    <property type="match status" value="1"/>
</dbReference>
<gene>
    <name evidence="5" type="ORF">METZ01_LOCUS448096</name>
</gene>
<dbReference type="SUPFAM" id="SSF50156">
    <property type="entry name" value="PDZ domain-like"/>
    <property type="match status" value="1"/>
</dbReference>
<dbReference type="EMBL" id="UINC01184160">
    <property type="protein sequence ID" value="SVD95242.1"/>
    <property type="molecule type" value="Genomic_DNA"/>
</dbReference>
<evidence type="ECO:0000313" key="5">
    <source>
        <dbReference type="EMBL" id="SVD95242.1"/>
    </source>
</evidence>
<evidence type="ECO:0000256" key="1">
    <source>
        <dbReference type="ARBA" id="ARBA00010541"/>
    </source>
</evidence>
<dbReference type="PANTHER" id="PTHR22939">
    <property type="entry name" value="SERINE PROTEASE FAMILY S1C HTRA-RELATED"/>
    <property type="match status" value="1"/>
</dbReference>
<dbReference type="Gene3D" id="2.30.42.10">
    <property type="match status" value="1"/>
</dbReference>
<dbReference type="PRINTS" id="PR00834">
    <property type="entry name" value="PROTEASES2C"/>
</dbReference>
<dbReference type="PROSITE" id="PS50106">
    <property type="entry name" value="PDZ"/>
    <property type="match status" value="1"/>
</dbReference>
<sequence length="257" mass="27013">PQEKFKGHSLGSGVIIDADKGYIITNNHVIEDAEEIKVVMFDKREVKATIVAADPPSDLAVIKVDPGSLSTVELGNSDQLSVGEWVVAIGSPFGLHLNHTVTAGIVSAVGRSSVISRNNFEDFIQHDAAINPGNSGGGLFNLDGELVGINTAIATDGFSRANAGVGFAIPINMVKRVLEDLISKGKVTRGWLGVRIDNVNEGLAKALKLEDLNGAIITHVISGSPAEEAGVEEKDVIISVDGERVDDSSNLKNLISS</sequence>
<proteinExistence type="inferred from homology"/>
<dbReference type="InterPro" id="IPR009003">
    <property type="entry name" value="Peptidase_S1_PA"/>
</dbReference>
<protein>
    <recommendedName>
        <fullName evidence="4">PDZ domain-containing protein</fullName>
    </recommendedName>
</protein>
<evidence type="ECO:0000259" key="4">
    <source>
        <dbReference type="PROSITE" id="PS50106"/>
    </source>
</evidence>
<dbReference type="AlphaFoldDB" id="A0A382ZIE3"/>
<dbReference type="Pfam" id="PF13365">
    <property type="entry name" value="Trypsin_2"/>
    <property type="match status" value="1"/>
</dbReference>
<dbReference type="SUPFAM" id="SSF50494">
    <property type="entry name" value="Trypsin-like serine proteases"/>
    <property type="match status" value="1"/>
</dbReference>
<organism evidence="5">
    <name type="scientific">marine metagenome</name>
    <dbReference type="NCBI Taxonomy" id="408172"/>
    <lineage>
        <taxon>unclassified sequences</taxon>
        <taxon>metagenomes</taxon>
        <taxon>ecological metagenomes</taxon>
    </lineage>
</organism>
<evidence type="ECO:0000256" key="2">
    <source>
        <dbReference type="ARBA" id="ARBA00022670"/>
    </source>
</evidence>
<feature type="non-terminal residue" evidence="5">
    <location>
        <position position="1"/>
    </location>
</feature>
<dbReference type="InterPro" id="IPR001478">
    <property type="entry name" value="PDZ"/>
</dbReference>
<feature type="non-terminal residue" evidence="5">
    <location>
        <position position="257"/>
    </location>
</feature>
<accession>A0A382ZIE3</accession>
<reference evidence="5" key="1">
    <citation type="submission" date="2018-05" db="EMBL/GenBank/DDBJ databases">
        <authorList>
            <person name="Lanie J.A."/>
            <person name="Ng W.-L."/>
            <person name="Kazmierczak K.M."/>
            <person name="Andrzejewski T.M."/>
            <person name="Davidsen T.M."/>
            <person name="Wayne K.J."/>
            <person name="Tettelin H."/>
            <person name="Glass J.I."/>
            <person name="Rusch D."/>
            <person name="Podicherti R."/>
            <person name="Tsui H.-C.T."/>
            <person name="Winkler M.E."/>
        </authorList>
    </citation>
    <scope>NUCLEOTIDE SEQUENCE</scope>
</reference>
<dbReference type="PANTHER" id="PTHR22939:SF129">
    <property type="entry name" value="SERINE PROTEASE HTRA2, MITOCHONDRIAL"/>
    <property type="match status" value="1"/>
</dbReference>
<keyword evidence="2" id="KW-0645">Protease</keyword>
<evidence type="ECO:0000256" key="3">
    <source>
        <dbReference type="ARBA" id="ARBA00022801"/>
    </source>
</evidence>
<dbReference type="GO" id="GO:0006508">
    <property type="term" value="P:proteolysis"/>
    <property type="evidence" value="ECO:0007669"/>
    <property type="project" value="UniProtKB-KW"/>
</dbReference>
<name>A0A382ZIE3_9ZZZZ</name>
<dbReference type="InterPro" id="IPR036034">
    <property type="entry name" value="PDZ_sf"/>
</dbReference>
<dbReference type="Pfam" id="PF13180">
    <property type="entry name" value="PDZ_2"/>
    <property type="match status" value="1"/>
</dbReference>
<comment type="similarity">
    <text evidence="1">Belongs to the peptidase S1C family.</text>
</comment>
<dbReference type="InterPro" id="IPR001940">
    <property type="entry name" value="Peptidase_S1C"/>
</dbReference>
<dbReference type="GO" id="GO:0004252">
    <property type="term" value="F:serine-type endopeptidase activity"/>
    <property type="evidence" value="ECO:0007669"/>
    <property type="project" value="InterPro"/>
</dbReference>
<feature type="domain" description="PDZ" evidence="4">
    <location>
        <begin position="181"/>
        <end position="257"/>
    </location>
</feature>